<name>X6LJZ5_RETFI</name>
<organism evidence="1 2">
    <name type="scientific">Reticulomyxa filosa</name>
    <dbReference type="NCBI Taxonomy" id="46433"/>
    <lineage>
        <taxon>Eukaryota</taxon>
        <taxon>Sar</taxon>
        <taxon>Rhizaria</taxon>
        <taxon>Retaria</taxon>
        <taxon>Foraminifera</taxon>
        <taxon>Monothalamids</taxon>
        <taxon>Reticulomyxidae</taxon>
        <taxon>Reticulomyxa</taxon>
    </lineage>
</organism>
<sequence>RFKRSECLEWKEDDLDKKLISVLKTDLHIRKLNVIDPKILSQSILEFLFLQDKDVWGHVCSINNADKCWEVMLIAFQADFEQWDKYLKQLKECGVFEGGELGGSFLNKFSSNTEFIQL</sequence>
<evidence type="ECO:0000313" key="1">
    <source>
        <dbReference type="EMBL" id="ETO01904.1"/>
    </source>
</evidence>
<reference evidence="1 2" key="1">
    <citation type="journal article" date="2013" name="Curr. Biol.">
        <title>The Genome of the Foraminiferan Reticulomyxa filosa.</title>
        <authorList>
            <person name="Glockner G."/>
            <person name="Hulsmann N."/>
            <person name="Schleicher M."/>
            <person name="Noegel A.A."/>
            <person name="Eichinger L."/>
            <person name="Gallinger C."/>
            <person name="Pawlowski J."/>
            <person name="Sierra R."/>
            <person name="Euteneuer U."/>
            <person name="Pillet L."/>
            <person name="Moustafa A."/>
            <person name="Platzer M."/>
            <person name="Groth M."/>
            <person name="Szafranski K."/>
            <person name="Schliwa M."/>
        </authorList>
    </citation>
    <scope>NUCLEOTIDE SEQUENCE [LARGE SCALE GENOMIC DNA]</scope>
</reference>
<comment type="caution">
    <text evidence="1">The sequence shown here is derived from an EMBL/GenBank/DDBJ whole genome shotgun (WGS) entry which is preliminary data.</text>
</comment>
<keyword evidence="2" id="KW-1185">Reference proteome</keyword>
<evidence type="ECO:0000313" key="2">
    <source>
        <dbReference type="Proteomes" id="UP000023152"/>
    </source>
</evidence>
<dbReference type="Proteomes" id="UP000023152">
    <property type="component" value="Unassembled WGS sequence"/>
</dbReference>
<accession>X6LJZ5</accession>
<dbReference type="AlphaFoldDB" id="X6LJZ5"/>
<protein>
    <submittedName>
        <fullName evidence="1">Uncharacterized protein</fullName>
    </submittedName>
</protein>
<feature type="non-terminal residue" evidence="1">
    <location>
        <position position="1"/>
    </location>
</feature>
<feature type="non-terminal residue" evidence="1">
    <location>
        <position position="118"/>
    </location>
</feature>
<dbReference type="EMBL" id="ASPP01037144">
    <property type="protein sequence ID" value="ETO01904.1"/>
    <property type="molecule type" value="Genomic_DNA"/>
</dbReference>
<gene>
    <name evidence="1" type="ORF">RFI_35535</name>
</gene>
<proteinExistence type="predicted"/>